<feature type="domain" description="C2H2-type" evidence="7">
    <location>
        <begin position="310"/>
        <end position="339"/>
    </location>
</feature>
<sequence>MGAQQSVPGAAGNGATLASKTCYYELLGVERDVTDGEKALELHPDRNLNDVQEATRKFAEIQAAYEILSDSQERAWYDSHRDAIIAGNDDLNSCTDPTTFHNIRLTTTEEILNLIRKFNSTIPFDDESAGFFGVVRETFQHLALEEETAAEIGQIDCPDYPTFGSSDDGYETVVKLFYSSWSGFSTKKSFSWKDKYRLSDAPDRRIRRLMEKDNKKCREDAIRQFNEAVRFLVAFVRKRDPRYLPNIQTDAERQKSLRNAAASQAARSRAINQQNIGSYERPVWTQTGDNSGHEDDYFSEIEQDSDTEILECAVCNKSFKSIQQLQAHERSKKHVKAVQILCRQMEKEGIVLGLDTSSAEETGRTPGLAASQRTRSFGNSRARDGSHIISKGEAATCHSGDGTEEEQAQMEISNSSSEEDTDDYAPRTEVEERLGVWASSSRSCLETDTDSFAFPENIKPDSASSPTKNKAGMAKVKRRKKAARQFAEADAQLRCNVCHAIFTSRSNLFDHIRHENHASVATTTSGSSKGKKK</sequence>
<feature type="region of interest" description="Disordered" evidence="5">
    <location>
        <begin position="455"/>
        <end position="477"/>
    </location>
</feature>
<dbReference type="Proteomes" id="UP001251528">
    <property type="component" value="Unassembled WGS sequence"/>
</dbReference>
<dbReference type="InterPro" id="IPR001623">
    <property type="entry name" value="DnaJ_domain"/>
</dbReference>
<proteinExistence type="predicted"/>
<feature type="region of interest" description="Disordered" evidence="5">
    <location>
        <begin position="277"/>
        <end position="296"/>
    </location>
</feature>
<dbReference type="PROSITE" id="PS00028">
    <property type="entry name" value="ZINC_FINGER_C2H2_1"/>
    <property type="match status" value="2"/>
</dbReference>
<dbReference type="GO" id="GO:0005737">
    <property type="term" value="C:cytoplasm"/>
    <property type="evidence" value="ECO:0007669"/>
    <property type="project" value="TreeGrafter"/>
</dbReference>
<evidence type="ECO:0008006" key="10">
    <source>
        <dbReference type="Google" id="ProtNLM"/>
    </source>
</evidence>
<dbReference type="SUPFAM" id="SSF46565">
    <property type="entry name" value="Chaperone J-domain"/>
    <property type="match status" value="1"/>
</dbReference>
<feature type="domain" description="C2H2-type" evidence="7">
    <location>
        <begin position="493"/>
        <end position="522"/>
    </location>
</feature>
<feature type="domain" description="J" evidence="6">
    <location>
        <begin position="1"/>
        <end position="81"/>
    </location>
</feature>
<dbReference type="InterPro" id="IPR051964">
    <property type="entry name" value="Chaperone_stress_response"/>
</dbReference>
<gene>
    <name evidence="8" type="ORF">QQS21_001806</name>
</gene>
<evidence type="ECO:0000313" key="8">
    <source>
        <dbReference type="EMBL" id="KAK2612230.1"/>
    </source>
</evidence>
<keyword evidence="2 4" id="KW-0863">Zinc-finger</keyword>
<feature type="compositionally biased region" description="Low complexity" evidence="5">
    <location>
        <begin position="257"/>
        <end position="272"/>
    </location>
</feature>
<dbReference type="Pfam" id="PF21884">
    <property type="entry name" value="ZUO1-like_ZHD"/>
    <property type="match status" value="1"/>
</dbReference>
<dbReference type="InterPro" id="IPR022755">
    <property type="entry name" value="Znf_C2H2_jaz"/>
</dbReference>
<evidence type="ECO:0000256" key="1">
    <source>
        <dbReference type="ARBA" id="ARBA00022723"/>
    </source>
</evidence>
<dbReference type="Gene3D" id="1.10.287.110">
    <property type="entry name" value="DnaJ domain"/>
    <property type="match status" value="1"/>
</dbReference>
<comment type="caution">
    <text evidence="8">The sequence shown here is derived from an EMBL/GenBank/DDBJ whole genome shotgun (WGS) entry which is preliminary data.</text>
</comment>
<dbReference type="InterPro" id="IPR054076">
    <property type="entry name" value="ZUO1-like_ZHD"/>
</dbReference>
<accession>A0AAJ0CZA8</accession>
<feature type="region of interest" description="Disordered" evidence="5">
    <location>
        <begin position="356"/>
        <end position="427"/>
    </location>
</feature>
<dbReference type="InterPro" id="IPR036236">
    <property type="entry name" value="Znf_C2H2_sf"/>
</dbReference>
<dbReference type="PANTHER" id="PTHR44029">
    <property type="entry name" value="DNAJ HOMOLOG SUBFAMILY C MEMBER 21"/>
    <property type="match status" value="1"/>
</dbReference>
<dbReference type="Pfam" id="PF00096">
    <property type="entry name" value="zf-C2H2"/>
    <property type="match status" value="1"/>
</dbReference>
<evidence type="ECO:0000259" key="7">
    <source>
        <dbReference type="PROSITE" id="PS50157"/>
    </source>
</evidence>
<dbReference type="InterPro" id="IPR036869">
    <property type="entry name" value="J_dom_sf"/>
</dbReference>
<dbReference type="CDD" id="cd06257">
    <property type="entry name" value="DnaJ"/>
    <property type="match status" value="1"/>
</dbReference>
<evidence type="ECO:0000256" key="5">
    <source>
        <dbReference type="SAM" id="MobiDB-lite"/>
    </source>
</evidence>
<dbReference type="PROSITE" id="PS50076">
    <property type="entry name" value="DNAJ_2"/>
    <property type="match status" value="1"/>
</dbReference>
<organism evidence="8 9">
    <name type="scientific">Conoideocrella luteorostrata</name>
    <dbReference type="NCBI Taxonomy" id="1105319"/>
    <lineage>
        <taxon>Eukaryota</taxon>
        <taxon>Fungi</taxon>
        <taxon>Dikarya</taxon>
        <taxon>Ascomycota</taxon>
        <taxon>Pezizomycotina</taxon>
        <taxon>Sordariomycetes</taxon>
        <taxon>Hypocreomycetidae</taxon>
        <taxon>Hypocreales</taxon>
        <taxon>Clavicipitaceae</taxon>
        <taxon>Conoideocrella</taxon>
    </lineage>
</organism>
<dbReference type="InterPro" id="IPR013087">
    <property type="entry name" value="Znf_C2H2_type"/>
</dbReference>
<evidence type="ECO:0000256" key="2">
    <source>
        <dbReference type="ARBA" id="ARBA00022771"/>
    </source>
</evidence>
<dbReference type="SMART" id="SM00451">
    <property type="entry name" value="ZnF_U1"/>
    <property type="match status" value="2"/>
</dbReference>
<dbReference type="SUPFAM" id="SSF57667">
    <property type="entry name" value="beta-beta-alpha zinc fingers"/>
    <property type="match status" value="1"/>
</dbReference>
<keyword evidence="9" id="KW-1185">Reference proteome</keyword>
<evidence type="ECO:0000256" key="3">
    <source>
        <dbReference type="ARBA" id="ARBA00022833"/>
    </source>
</evidence>
<dbReference type="PROSITE" id="PS50157">
    <property type="entry name" value="ZINC_FINGER_C2H2_2"/>
    <property type="match status" value="2"/>
</dbReference>
<dbReference type="PANTHER" id="PTHR44029:SF1">
    <property type="entry name" value="DNAJ HOMOLOG SUBFAMILY C MEMBER 21"/>
    <property type="match status" value="1"/>
</dbReference>
<keyword evidence="1" id="KW-0479">Metal-binding</keyword>
<dbReference type="InterPro" id="IPR018253">
    <property type="entry name" value="DnaJ_domain_CS"/>
</dbReference>
<dbReference type="AlphaFoldDB" id="A0AAJ0CZA8"/>
<evidence type="ECO:0000259" key="6">
    <source>
        <dbReference type="PROSITE" id="PS50076"/>
    </source>
</evidence>
<dbReference type="InterPro" id="IPR003604">
    <property type="entry name" value="Matrin/U1-like-C_Znf_C2H2"/>
</dbReference>
<dbReference type="GO" id="GO:0008270">
    <property type="term" value="F:zinc ion binding"/>
    <property type="evidence" value="ECO:0007669"/>
    <property type="project" value="UniProtKB-KW"/>
</dbReference>
<dbReference type="Pfam" id="PF12171">
    <property type="entry name" value="zf-C2H2_jaz"/>
    <property type="match status" value="1"/>
</dbReference>
<dbReference type="GO" id="GO:0003676">
    <property type="term" value="F:nucleic acid binding"/>
    <property type="evidence" value="ECO:0007669"/>
    <property type="project" value="InterPro"/>
</dbReference>
<dbReference type="PROSITE" id="PS00636">
    <property type="entry name" value="DNAJ_1"/>
    <property type="match status" value="1"/>
</dbReference>
<evidence type="ECO:0000256" key="4">
    <source>
        <dbReference type="PROSITE-ProRule" id="PRU00042"/>
    </source>
</evidence>
<dbReference type="Pfam" id="PF00226">
    <property type="entry name" value="DnaJ"/>
    <property type="match status" value="1"/>
</dbReference>
<dbReference type="PRINTS" id="PR00625">
    <property type="entry name" value="JDOMAIN"/>
</dbReference>
<dbReference type="Gene3D" id="3.30.160.60">
    <property type="entry name" value="Classic Zinc Finger"/>
    <property type="match status" value="1"/>
</dbReference>
<evidence type="ECO:0000313" key="9">
    <source>
        <dbReference type="Proteomes" id="UP001251528"/>
    </source>
</evidence>
<dbReference type="SMART" id="SM00271">
    <property type="entry name" value="DnaJ"/>
    <property type="match status" value="1"/>
</dbReference>
<dbReference type="SMART" id="SM00355">
    <property type="entry name" value="ZnF_C2H2"/>
    <property type="match status" value="2"/>
</dbReference>
<keyword evidence="3" id="KW-0862">Zinc</keyword>
<name>A0AAJ0CZA8_9HYPO</name>
<feature type="region of interest" description="Disordered" evidence="5">
    <location>
        <begin position="247"/>
        <end position="272"/>
    </location>
</feature>
<protein>
    <recommendedName>
        <fullName evidence="10">DnaJ-domain-containing protein</fullName>
    </recommendedName>
</protein>
<dbReference type="EMBL" id="JASWJB010000019">
    <property type="protein sequence ID" value="KAK2612230.1"/>
    <property type="molecule type" value="Genomic_DNA"/>
</dbReference>
<reference evidence="8" key="1">
    <citation type="submission" date="2023-06" db="EMBL/GenBank/DDBJ databases">
        <title>Conoideocrella luteorostrata (Hypocreales: Clavicipitaceae), a potential biocontrol fungus for elongate hemlock scale in United States Christmas tree production areas.</title>
        <authorList>
            <person name="Barrett H."/>
            <person name="Lovett B."/>
            <person name="Macias A.M."/>
            <person name="Stajich J.E."/>
            <person name="Kasson M.T."/>
        </authorList>
    </citation>
    <scope>NUCLEOTIDE SEQUENCE</scope>
    <source>
        <strain evidence="8">ARSEF 14590</strain>
    </source>
</reference>